<dbReference type="InterPro" id="IPR000073">
    <property type="entry name" value="AB_hydrolase_1"/>
</dbReference>
<dbReference type="Pfam" id="PF00561">
    <property type="entry name" value="Abhydrolase_1"/>
    <property type="match status" value="1"/>
</dbReference>
<evidence type="ECO:0000313" key="2">
    <source>
        <dbReference type="EMBL" id="KAJ4846597.1"/>
    </source>
</evidence>
<name>A0A9Q0GB59_9ROSI</name>
<dbReference type="AlphaFoldDB" id="A0A9Q0GB59"/>
<evidence type="ECO:0000313" key="3">
    <source>
        <dbReference type="Proteomes" id="UP001141552"/>
    </source>
</evidence>
<proteinExistence type="predicted"/>
<dbReference type="InterPro" id="IPR029058">
    <property type="entry name" value="AB_hydrolase_fold"/>
</dbReference>
<keyword evidence="3" id="KW-1185">Reference proteome</keyword>
<evidence type="ECO:0000259" key="1">
    <source>
        <dbReference type="Pfam" id="PF00561"/>
    </source>
</evidence>
<dbReference type="EMBL" id="JAKUCV010001384">
    <property type="protein sequence ID" value="KAJ4846597.1"/>
    <property type="molecule type" value="Genomic_DNA"/>
</dbReference>
<dbReference type="InterPro" id="IPR052370">
    <property type="entry name" value="Meta-cleavage_hydrolase"/>
</dbReference>
<sequence>MGRISTIYAHLLRALMKLVGVRPQAVQIEKGTIIQFWVPHREPTNQEKAINEPEKPSVVFLHGFALDGILTWQFQVMALAKKYGVYNPDFLFFGGSTTDRADRSLAFQVECIANGLKKLGVSKCTIVRFSYGGFAGFKMAEMYPDLVDSLVVTGTAMALTKSLSLDILQRIGFSSFAELLLPRTIKGIKELLEVGSYKWPWIPDSAYTDFLEVMFDKNRKERGELLEALVIGDNDFRIPNYPQVITLKLIKI</sequence>
<dbReference type="PANTHER" id="PTHR43139:SF22">
    <property type="entry name" value="AB HYDROLASE-1 DOMAIN-CONTAINING PROTEIN"/>
    <property type="match status" value="1"/>
</dbReference>
<reference evidence="2" key="1">
    <citation type="submission" date="2022-02" db="EMBL/GenBank/DDBJ databases">
        <authorList>
            <person name="Henning P.M."/>
            <person name="McCubbin A.G."/>
            <person name="Shore J.S."/>
        </authorList>
    </citation>
    <scope>NUCLEOTIDE SEQUENCE</scope>
    <source>
        <strain evidence="2">F60SS</strain>
        <tissue evidence="2">Leaves</tissue>
    </source>
</reference>
<dbReference type="Gene3D" id="3.40.50.1820">
    <property type="entry name" value="alpha/beta hydrolase"/>
    <property type="match status" value="1"/>
</dbReference>
<dbReference type="SUPFAM" id="SSF53474">
    <property type="entry name" value="alpha/beta-Hydrolases"/>
    <property type="match status" value="1"/>
</dbReference>
<accession>A0A9Q0GB59</accession>
<reference evidence="2" key="2">
    <citation type="journal article" date="2023" name="Plants (Basel)">
        <title>Annotation of the Turnera subulata (Passifloraceae) Draft Genome Reveals the S-Locus Evolved after the Divergence of Turneroideae from Passifloroideae in a Stepwise Manner.</title>
        <authorList>
            <person name="Henning P.M."/>
            <person name="Roalson E.H."/>
            <person name="Mir W."/>
            <person name="McCubbin A.G."/>
            <person name="Shore J.S."/>
        </authorList>
    </citation>
    <scope>NUCLEOTIDE SEQUENCE</scope>
    <source>
        <strain evidence="2">F60SS</strain>
    </source>
</reference>
<dbReference type="Proteomes" id="UP001141552">
    <property type="component" value="Unassembled WGS sequence"/>
</dbReference>
<organism evidence="2 3">
    <name type="scientific">Turnera subulata</name>
    <dbReference type="NCBI Taxonomy" id="218843"/>
    <lineage>
        <taxon>Eukaryota</taxon>
        <taxon>Viridiplantae</taxon>
        <taxon>Streptophyta</taxon>
        <taxon>Embryophyta</taxon>
        <taxon>Tracheophyta</taxon>
        <taxon>Spermatophyta</taxon>
        <taxon>Magnoliopsida</taxon>
        <taxon>eudicotyledons</taxon>
        <taxon>Gunneridae</taxon>
        <taxon>Pentapetalae</taxon>
        <taxon>rosids</taxon>
        <taxon>fabids</taxon>
        <taxon>Malpighiales</taxon>
        <taxon>Passifloraceae</taxon>
        <taxon>Turnera</taxon>
    </lineage>
</organism>
<dbReference type="OrthoDB" id="6431331at2759"/>
<gene>
    <name evidence="2" type="ORF">Tsubulata_051543</name>
</gene>
<protein>
    <recommendedName>
        <fullName evidence="1">AB hydrolase-1 domain-containing protein</fullName>
    </recommendedName>
</protein>
<comment type="caution">
    <text evidence="2">The sequence shown here is derived from an EMBL/GenBank/DDBJ whole genome shotgun (WGS) entry which is preliminary data.</text>
</comment>
<feature type="domain" description="AB hydrolase-1" evidence="1">
    <location>
        <begin position="56"/>
        <end position="176"/>
    </location>
</feature>
<dbReference type="PANTHER" id="PTHR43139">
    <property type="entry name" value="SI:DKEY-122A22.2"/>
    <property type="match status" value="1"/>
</dbReference>